<proteinExistence type="predicted"/>
<evidence type="ECO:0000313" key="3">
    <source>
        <dbReference type="Proteomes" id="UP000243494"/>
    </source>
</evidence>
<gene>
    <name evidence="2" type="ORF">CHF27_009630</name>
</gene>
<reference evidence="2 3" key="1">
    <citation type="journal article" date="2017" name="Genome Announc.">
        <title>Draft Genome Sequence of Romboutsia maritimum sp. nov. Strain CCRI-22766(T), Isolated from Coastal Estuarine Mud.</title>
        <authorList>
            <person name="Maheux A.F."/>
            <person name="Boudreau D.K."/>
            <person name="Berube E."/>
            <person name="Boissinot M."/>
            <person name="Raymond F."/>
            <person name="Brodeur S."/>
            <person name="Corbeil J."/>
            <person name="Brightwell G."/>
            <person name="Broda D."/>
            <person name="Omar R.F."/>
            <person name="Bergeron M.G."/>
        </authorList>
    </citation>
    <scope>NUCLEOTIDE SEQUENCE [LARGE SCALE GENOMIC DNA]</scope>
    <source>
        <strain evidence="2 3">CCRI-22766</strain>
    </source>
</reference>
<dbReference type="EMBL" id="NOJZ02000017">
    <property type="protein sequence ID" value="RDY23198.1"/>
    <property type="molecule type" value="Genomic_DNA"/>
</dbReference>
<accession>A0A371IRT7</accession>
<evidence type="ECO:0000313" key="2">
    <source>
        <dbReference type="EMBL" id="RDY23198.1"/>
    </source>
</evidence>
<dbReference type="AlphaFoldDB" id="A0A371IRT7"/>
<evidence type="ECO:0000256" key="1">
    <source>
        <dbReference type="SAM" id="Phobius"/>
    </source>
</evidence>
<comment type="caution">
    <text evidence="2">The sequence shown here is derived from an EMBL/GenBank/DDBJ whole genome shotgun (WGS) entry which is preliminary data.</text>
</comment>
<feature type="transmembrane region" description="Helical" evidence="1">
    <location>
        <begin position="6"/>
        <end position="24"/>
    </location>
</feature>
<keyword evidence="3" id="KW-1185">Reference proteome</keyword>
<protein>
    <submittedName>
        <fullName evidence="2">Uncharacterized protein</fullName>
    </submittedName>
</protein>
<dbReference type="RefSeq" id="WP_095405476.1">
    <property type="nucleotide sequence ID" value="NZ_NOJZ02000017.1"/>
</dbReference>
<keyword evidence="1" id="KW-0812">Transmembrane</keyword>
<organism evidence="2 3">
    <name type="scientific">Romboutsia maritimum</name>
    <dbReference type="NCBI Taxonomy" id="2020948"/>
    <lineage>
        <taxon>Bacteria</taxon>
        <taxon>Bacillati</taxon>
        <taxon>Bacillota</taxon>
        <taxon>Clostridia</taxon>
        <taxon>Peptostreptococcales</taxon>
        <taxon>Peptostreptococcaceae</taxon>
        <taxon>Romboutsia</taxon>
    </lineage>
</organism>
<keyword evidence="1" id="KW-1133">Transmembrane helix</keyword>
<dbReference type="Proteomes" id="UP000243494">
    <property type="component" value="Unassembled WGS sequence"/>
</dbReference>
<sequence length="146" mass="16814">MFSKKFSTLIIGAVVLSFICLFIYSKVCEKNRADSLKKVITVTSEDDLTIGDIEIIFQQYLDSNNINLKFGTSEYTQYIQDQMFDSKDKNLCKHPYYNSIVAYFVEYLIDIEGKQDDPLFNLTIGLTNKNKTISQIKNESIKEFGT</sequence>
<keyword evidence="1" id="KW-0472">Membrane</keyword>
<name>A0A371IRT7_9FIRM</name>
<dbReference type="OrthoDB" id="9812429at2"/>